<proteinExistence type="predicted"/>
<dbReference type="KEGG" id="mtm:MYCTH_2299041"/>
<dbReference type="InParanoid" id="G2Q4D6"/>
<dbReference type="GeneID" id="11508227"/>
<protein>
    <submittedName>
        <fullName evidence="2">Uncharacterized protein</fullName>
    </submittedName>
</protein>
<name>G2Q4D6_THET4</name>
<evidence type="ECO:0000256" key="1">
    <source>
        <dbReference type="SAM" id="MobiDB-lite"/>
    </source>
</evidence>
<keyword evidence="3" id="KW-1185">Reference proteome</keyword>
<sequence length="90" mass="9592">MAAAIQPPPAAPTPLAVPAQDLIVPCQKLWGGQGRPSHHDSSYCHPVFFTDKLRRPSFSIPPGPQSSPVAHGYVYQDAPRGSDKPAGPRL</sequence>
<dbReference type="eggNOG" id="ENOG502TE99">
    <property type="taxonomic scope" value="Eukaryota"/>
</dbReference>
<dbReference type="AlphaFoldDB" id="G2Q4D6"/>
<accession>G2Q4D6</accession>
<dbReference type="OrthoDB" id="3535086at2759"/>
<dbReference type="VEuPathDB" id="FungiDB:MYCTH_2299041"/>
<dbReference type="EMBL" id="CP003002">
    <property type="protein sequence ID" value="AEO55331.1"/>
    <property type="molecule type" value="Genomic_DNA"/>
</dbReference>
<evidence type="ECO:0000313" key="2">
    <source>
        <dbReference type="EMBL" id="AEO55331.1"/>
    </source>
</evidence>
<dbReference type="Proteomes" id="UP000007322">
    <property type="component" value="Chromosome 1"/>
</dbReference>
<organism evidence="2 3">
    <name type="scientific">Thermothelomyces thermophilus (strain ATCC 42464 / BCRC 31852 / DSM 1799)</name>
    <name type="common">Sporotrichum thermophile</name>
    <dbReference type="NCBI Taxonomy" id="573729"/>
    <lineage>
        <taxon>Eukaryota</taxon>
        <taxon>Fungi</taxon>
        <taxon>Dikarya</taxon>
        <taxon>Ascomycota</taxon>
        <taxon>Pezizomycotina</taxon>
        <taxon>Sordariomycetes</taxon>
        <taxon>Sordariomycetidae</taxon>
        <taxon>Sordariales</taxon>
        <taxon>Chaetomiaceae</taxon>
        <taxon>Thermothelomyces</taxon>
    </lineage>
</organism>
<feature type="region of interest" description="Disordered" evidence="1">
    <location>
        <begin position="56"/>
        <end position="90"/>
    </location>
</feature>
<dbReference type="HOGENOM" id="CLU_2442406_0_0_1"/>
<gene>
    <name evidence="2" type="ORF">MYCTH_2299041</name>
</gene>
<evidence type="ECO:0000313" key="3">
    <source>
        <dbReference type="Proteomes" id="UP000007322"/>
    </source>
</evidence>
<reference evidence="2 3" key="1">
    <citation type="journal article" date="2011" name="Nat. Biotechnol.">
        <title>Comparative genomic analysis of the thermophilic biomass-degrading fungi Myceliophthora thermophila and Thielavia terrestris.</title>
        <authorList>
            <person name="Berka R.M."/>
            <person name="Grigoriev I.V."/>
            <person name="Otillar R."/>
            <person name="Salamov A."/>
            <person name="Grimwood J."/>
            <person name="Reid I."/>
            <person name="Ishmael N."/>
            <person name="John T."/>
            <person name="Darmond C."/>
            <person name="Moisan M.-C."/>
            <person name="Henrissat B."/>
            <person name="Coutinho P.M."/>
            <person name="Lombard V."/>
            <person name="Natvig D.O."/>
            <person name="Lindquist E."/>
            <person name="Schmutz J."/>
            <person name="Lucas S."/>
            <person name="Harris P."/>
            <person name="Powlowski J."/>
            <person name="Bellemare A."/>
            <person name="Taylor D."/>
            <person name="Butler G."/>
            <person name="de Vries R.P."/>
            <person name="Allijn I.E."/>
            <person name="van den Brink J."/>
            <person name="Ushinsky S."/>
            <person name="Storms R."/>
            <person name="Powell A.J."/>
            <person name="Paulsen I.T."/>
            <person name="Elbourne L.D.H."/>
            <person name="Baker S.E."/>
            <person name="Magnuson J."/>
            <person name="LaBoissiere S."/>
            <person name="Clutterbuck A.J."/>
            <person name="Martinez D."/>
            <person name="Wogulis M."/>
            <person name="de Leon A.L."/>
            <person name="Rey M.W."/>
            <person name="Tsang A."/>
        </authorList>
    </citation>
    <scope>NUCLEOTIDE SEQUENCE [LARGE SCALE GENOMIC DNA]</scope>
    <source>
        <strain evidence="3">ATCC 42464 / BCRC 31852 / DSM 1799</strain>
    </source>
</reference>
<dbReference type="RefSeq" id="XP_003660576.1">
    <property type="nucleotide sequence ID" value="XM_003660528.1"/>
</dbReference>